<evidence type="ECO:0000313" key="3">
    <source>
        <dbReference type="Proteomes" id="UP000237640"/>
    </source>
</evidence>
<evidence type="ECO:0000313" key="2">
    <source>
        <dbReference type="EMBL" id="PRX54588.1"/>
    </source>
</evidence>
<name>A0A2T0MAR0_9FLAO</name>
<dbReference type="Pfam" id="PF07081">
    <property type="entry name" value="DUF1349"/>
    <property type="match status" value="1"/>
</dbReference>
<dbReference type="Gene3D" id="2.60.120.200">
    <property type="match status" value="1"/>
</dbReference>
<dbReference type="Proteomes" id="UP000237640">
    <property type="component" value="Unassembled WGS sequence"/>
</dbReference>
<keyword evidence="3" id="KW-1185">Reference proteome</keyword>
<proteinExistence type="predicted"/>
<dbReference type="PANTHER" id="PTHR35332:SF2">
    <property type="entry name" value="REGULATION OF ENOLASE PROTEIN 1"/>
    <property type="match status" value="1"/>
</dbReference>
<dbReference type="SUPFAM" id="SSF49899">
    <property type="entry name" value="Concanavalin A-like lectins/glucanases"/>
    <property type="match status" value="1"/>
</dbReference>
<accession>A0A2T0MAR0</accession>
<comment type="caution">
    <text evidence="2">The sequence shown here is derived from an EMBL/GenBank/DDBJ whole genome shotgun (WGS) entry which is preliminary data.</text>
</comment>
<reference evidence="2 3" key="1">
    <citation type="submission" date="2018-03" db="EMBL/GenBank/DDBJ databases">
        <title>Genomic Encyclopedia of Archaeal and Bacterial Type Strains, Phase II (KMG-II): from individual species to whole genera.</title>
        <authorList>
            <person name="Goeker M."/>
        </authorList>
    </citation>
    <scope>NUCLEOTIDE SEQUENCE [LARGE SCALE GENOMIC DNA]</scope>
    <source>
        <strain evidence="2 3">DSM 25027</strain>
    </source>
</reference>
<evidence type="ECO:0008006" key="4">
    <source>
        <dbReference type="Google" id="ProtNLM"/>
    </source>
</evidence>
<evidence type="ECO:0000256" key="1">
    <source>
        <dbReference type="SAM" id="SignalP"/>
    </source>
</evidence>
<sequence length="241" mass="27123">MKKLIFKTPFLLCFAILALNCNDPKNTSPTKMAQKGAIENNLLASVSTENLGHFKWLNEPKSFEIENGKMKVVVEKGTDFFNNPEDQKKTSTGPVFFKEIKGDFVARALVRPDFSSMWNAVALMVHIDNDNWIKFAFENSDATGPSIVSVVTKNLSDDANGAILNDQEHIWLKVVRKDNMYSMLWSKNGKDFKMARLSTLKAVDSVKIGIEFQSPVGESASHQIDNFEIDKTRVNDLRKGE</sequence>
<gene>
    <name evidence="2" type="ORF">CLV81_2990</name>
</gene>
<dbReference type="GO" id="GO:0004553">
    <property type="term" value="F:hydrolase activity, hydrolyzing O-glycosyl compounds"/>
    <property type="evidence" value="ECO:0007669"/>
    <property type="project" value="UniProtKB-ARBA"/>
</dbReference>
<dbReference type="GO" id="GO:0005975">
    <property type="term" value="P:carbohydrate metabolic process"/>
    <property type="evidence" value="ECO:0007669"/>
    <property type="project" value="UniProtKB-ARBA"/>
</dbReference>
<organism evidence="2 3">
    <name type="scientific">Flagellimonas meridianipacifica</name>
    <dbReference type="NCBI Taxonomy" id="1080225"/>
    <lineage>
        <taxon>Bacteria</taxon>
        <taxon>Pseudomonadati</taxon>
        <taxon>Bacteroidota</taxon>
        <taxon>Flavobacteriia</taxon>
        <taxon>Flavobacteriales</taxon>
        <taxon>Flavobacteriaceae</taxon>
        <taxon>Flagellimonas</taxon>
    </lineage>
</organism>
<dbReference type="InterPro" id="IPR013320">
    <property type="entry name" value="ConA-like_dom_sf"/>
</dbReference>
<dbReference type="InterPro" id="IPR009784">
    <property type="entry name" value="DUF1349"/>
</dbReference>
<feature type="chain" id="PRO_5015715277" description="Regulation of enolase protein 1 (Concanavalin A-like superfamily)" evidence="1">
    <location>
        <begin position="19"/>
        <end position="241"/>
    </location>
</feature>
<dbReference type="OrthoDB" id="9814707at2"/>
<dbReference type="RefSeq" id="WP_106145863.1">
    <property type="nucleotide sequence ID" value="NZ_PVYX01000002.1"/>
</dbReference>
<keyword evidence="1" id="KW-0732">Signal</keyword>
<protein>
    <recommendedName>
        <fullName evidence="4">Regulation of enolase protein 1 (Concanavalin A-like superfamily)</fullName>
    </recommendedName>
</protein>
<dbReference type="PANTHER" id="PTHR35332">
    <property type="entry name" value="REGULATION OF ENOLASE PROTEIN 1"/>
    <property type="match status" value="1"/>
</dbReference>
<dbReference type="AlphaFoldDB" id="A0A2T0MAR0"/>
<feature type="signal peptide" evidence="1">
    <location>
        <begin position="1"/>
        <end position="18"/>
    </location>
</feature>
<dbReference type="EMBL" id="PVYX01000002">
    <property type="protein sequence ID" value="PRX54588.1"/>
    <property type="molecule type" value="Genomic_DNA"/>
</dbReference>